<feature type="site" description="Positions MEP for the nucleophilic attack" evidence="7">
    <location>
        <position position="158"/>
    </location>
</feature>
<evidence type="ECO:0000256" key="5">
    <source>
        <dbReference type="ARBA" id="ARBA00022695"/>
    </source>
</evidence>
<dbReference type="InterPro" id="IPR029044">
    <property type="entry name" value="Nucleotide-diphossugar_trans"/>
</dbReference>
<evidence type="ECO:0000256" key="1">
    <source>
        <dbReference type="ARBA" id="ARBA00001282"/>
    </source>
</evidence>
<dbReference type="SUPFAM" id="SSF53448">
    <property type="entry name" value="Nucleotide-diphospho-sugar transferases"/>
    <property type="match status" value="1"/>
</dbReference>
<evidence type="ECO:0000256" key="3">
    <source>
        <dbReference type="ARBA" id="ARBA00009789"/>
    </source>
</evidence>
<dbReference type="Pfam" id="PF01128">
    <property type="entry name" value="IspD"/>
    <property type="match status" value="1"/>
</dbReference>
<dbReference type="Gene3D" id="3.90.550.10">
    <property type="entry name" value="Spore Coat Polysaccharide Biosynthesis Protein SpsA, Chain A"/>
    <property type="match status" value="1"/>
</dbReference>
<evidence type="ECO:0000313" key="8">
    <source>
        <dbReference type="EMBL" id="MCS3920597.1"/>
    </source>
</evidence>
<dbReference type="RefSeq" id="WP_259100310.1">
    <property type="nucleotide sequence ID" value="NZ_CP130454.1"/>
</dbReference>
<comment type="caution">
    <text evidence="8">The sequence shown here is derived from an EMBL/GenBank/DDBJ whole genome shotgun (WGS) entry which is preliminary data.</text>
</comment>
<comment type="similarity">
    <text evidence="3 7">Belongs to the IspD/TarI cytidylyltransferase family. IspD subfamily.</text>
</comment>
<organism evidence="8 9">
    <name type="scientific">Candidatus Fervidibacter sacchari</name>
    <dbReference type="NCBI Taxonomy" id="1448929"/>
    <lineage>
        <taxon>Bacteria</taxon>
        <taxon>Candidatus Fervidibacterota</taxon>
        <taxon>Candidatus Fervidibacter</taxon>
    </lineage>
</organism>
<dbReference type="PROSITE" id="PS01295">
    <property type="entry name" value="ISPD"/>
    <property type="match status" value="1"/>
</dbReference>
<dbReference type="InterPro" id="IPR001228">
    <property type="entry name" value="IspD"/>
</dbReference>
<dbReference type="GO" id="GO:0050518">
    <property type="term" value="F:2-C-methyl-D-erythritol 4-phosphate cytidylyltransferase activity"/>
    <property type="evidence" value="ECO:0007669"/>
    <property type="project" value="UniProtKB-EC"/>
</dbReference>
<proteinExistence type="inferred from homology"/>
<feature type="site" description="Transition state stabilizer" evidence="7">
    <location>
        <position position="18"/>
    </location>
</feature>
<evidence type="ECO:0000313" key="9">
    <source>
        <dbReference type="Proteomes" id="UP001204798"/>
    </source>
</evidence>
<dbReference type="NCBIfam" id="TIGR00453">
    <property type="entry name" value="ispD"/>
    <property type="match status" value="1"/>
</dbReference>
<keyword evidence="9" id="KW-1185">Reference proteome</keyword>
<dbReference type="CDD" id="cd02516">
    <property type="entry name" value="CDP-ME_synthetase"/>
    <property type="match status" value="1"/>
</dbReference>
<dbReference type="PANTHER" id="PTHR32125">
    <property type="entry name" value="2-C-METHYL-D-ERYTHRITOL 4-PHOSPHATE CYTIDYLYLTRANSFERASE, CHLOROPLASTIC"/>
    <property type="match status" value="1"/>
</dbReference>
<keyword evidence="5 7" id="KW-0548">Nucleotidyltransferase</keyword>
<comment type="catalytic activity">
    <reaction evidence="1 7">
        <text>2-C-methyl-D-erythritol 4-phosphate + CTP + H(+) = 4-CDP-2-C-methyl-D-erythritol + diphosphate</text>
        <dbReference type="Rhea" id="RHEA:13429"/>
        <dbReference type="ChEBI" id="CHEBI:15378"/>
        <dbReference type="ChEBI" id="CHEBI:33019"/>
        <dbReference type="ChEBI" id="CHEBI:37563"/>
        <dbReference type="ChEBI" id="CHEBI:57823"/>
        <dbReference type="ChEBI" id="CHEBI:58262"/>
        <dbReference type="EC" id="2.7.7.60"/>
    </reaction>
</comment>
<evidence type="ECO:0000256" key="7">
    <source>
        <dbReference type="HAMAP-Rule" id="MF_00108"/>
    </source>
</evidence>
<protein>
    <recommendedName>
        <fullName evidence="7">2-C-methyl-D-erythritol 4-phosphate cytidylyltransferase</fullName>
        <ecNumber evidence="7">2.7.7.60</ecNumber>
    </recommendedName>
    <alternativeName>
        <fullName evidence="7">4-diphosphocytidyl-2C-methyl-D-erythritol synthase</fullName>
    </alternativeName>
    <alternativeName>
        <fullName evidence="7">MEP cytidylyltransferase</fullName>
        <shortName evidence="7">MCT</shortName>
    </alternativeName>
</protein>
<sequence>MTCLMTTSVVPAAGKGTRLGSQIPKALIPILGKPMISWTIAALEQTPVVDAIVVVAPSEALEDFEKLRIGEGWRKVVAIVAGGADRQQSVWNGLQAMPERTDWVIVHDAARPLVKPSLIVAVWEAAQEIGTAAIAALPCTDTVKRTLDGVLIAETLDREQLWLAQTPQVFAAELLREAHEQALKDGCTATDDAMLVERMGVPIRLVPGDPTNIKITHPTDLLLAEALLKQNLETR</sequence>
<dbReference type="HAMAP" id="MF_00108">
    <property type="entry name" value="IspD"/>
    <property type="match status" value="1"/>
</dbReference>
<dbReference type="InterPro" id="IPR050088">
    <property type="entry name" value="IspD/TarI_cytidylyltransf_bact"/>
</dbReference>
<feature type="site" description="Transition state stabilizer" evidence="7">
    <location>
        <position position="25"/>
    </location>
</feature>
<dbReference type="InterPro" id="IPR034683">
    <property type="entry name" value="IspD/TarI"/>
</dbReference>
<dbReference type="PANTHER" id="PTHR32125:SF4">
    <property type="entry name" value="2-C-METHYL-D-ERYTHRITOL 4-PHOSPHATE CYTIDYLYLTRANSFERASE, CHLOROPLASTIC"/>
    <property type="match status" value="1"/>
</dbReference>
<comment type="function">
    <text evidence="7">Catalyzes the formation of 4-diphosphocytidyl-2-C-methyl-D-erythritol from CTP and 2-C-methyl-D-erythritol 4-phosphate (MEP).</text>
</comment>
<evidence type="ECO:0000256" key="4">
    <source>
        <dbReference type="ARBA" id="ARBA00022679"/>
    </source>
</evidence>
<keyword evidence="6 7" id="KW-0414">Isoprene biosynthesis</keyword>
<accession>A0ABT2ERP4</accession>
<reference evidence="8 9" key="1">
    <citation type="submission" date="2022-08" db="EMBL/GenBank/DDBJ databases">
        <title>Bacterial and archaeal communities from various locations to study Microbial Dark Matter (Phase II).</title>
        <authorList>
            <person name="Stepanauskas R."/>
        </authorList>
    </citation>
    <scope>NUCLEOTIDE SEQUENCE [LARGE SCALE GENOMIC DNA]</scope>
    <source>
        <strain evidence="8 9">PD1</strain>
    </source>
</reference>
<evidence type="ECO:0000256" key="6">
    <source>
        <dbReference type="ARBA" id="ARBA00023229"/>
    </source>
</evidence>
<gene>
    <name evidence="7" type="primary">ispD</name>
    <name evidence="8" type="ORF">M2350_003026</name>
</gene>
<dbReference type="EMBL" id="JANUCP010000005">
    <property type="protein sequence ID" value="MCS3920597.1"/>
    <property type="molecule type" value="Genomic_DNA"/>
</dbReference>
<feature type="site" description="Positions MEP for the nucleophilic attack" evidence="7">
    <location>
        <position position="214"/>
    </location>
</feature>
<dbReference type="InterPro" id="IPR018294">
    <property type="entry name" value="ISPD_synthase_CS"/>
</dbReference>
<dbReference type="Proteomes" id="UP001204798">
    <property type="component" value="Unassembled WGS sequence"/>
</dbReference>
<evidence type="ECO:0000256" key="2">
    <source>
        <dbReference type="ARBA" id="ARBA00004787"/>
    </source>
</evidence>
<dbReference type="EC" id="2.7.7.60" evidence="7"/>
<comment type="pathway">
    <text evidence="2 7">Isoprenoid biosynthesis; isopentenyl diphosphate biosynthesis via DXP pathway; isopentenyl diphosphate from 1-deoxy-D-xylulose 5-phosphate: step 2/6.</text>
</comment>
<name>A0ABT2ERP4_9BACT</name>
<keyword evidence="4 7" id="KW-0808">Transferase</keyword>